<comment type="caution">
    <text evidence="3">The sequence shown here is derived from an EMBL/GenBank/DDBJ whole genome shotgun (WGS) entry which is preliminary data.</text>
</comment>
<dbReference type="GO" id="GO:0016491">
    <property type="term" value="F:oxidoreductase activity"/>
    <property type="evidence" value="ECO:0007669"/>
    <property type="project" value="InterPro"/>
</dbReference>
<name>A0A0A2L535_PENIT</name>
<dbReference type="Gene3D" id="3.30.70.100">
    <property type="match status" value="1"/>
</dbReference>
<dbReference type="AlphaFoldDB" id="A0A0A2L535"/>
<evidence type="ECO:0000313" key="4">
    <source>
        <dbReference type="Proteomes" id="UP000030104"/>
    </source>
</evidence>
<dbReference type="OrthoDB" id="2519291at2759"/>
<dbReference type="InterPro" id="IPR009799">
    <property type="entry name" value="EthD_dom"/>
</dbReference>
<protein>
    <submittedName>
        <fullName evidence="3">Dimeric alpha-beta barrel</fullName>
    </submittedName>
</protein>
<keyword evidence="4" id="KW-1185">Reference proteome</keyword>
<dbReference type="EMBL" id="JQGA01000699">
    <property type="protein sequence ID" value="KGO74266.1"/>
    <property type="molecule type" value="Genomic_DNA"/>
</dbReference>
<dbReference type="OMA" id="IIYAYRK"/>
<feature type="domain" description="EthD" evidence="2">
    <location>
        <begin position="13"/>
        <end position="121"/>
    </location>
</feature>
<dbReference type="PhylomeDB" id="A0A0A2L535"/>
<evidence type="ECO:0000256" key="1">
    <source>
        <dbReference type="ARBA" id="ARBA00005986"/>
    </source>
</evidence>
<accession>A0A0A2L535</accession>
<evidence type="ECO:0000259" key="2">
    <source>
        <dbReference type="Pfam" id="PF07110"/>
    </source>
</evidence>
<comment type="similarity">
    <text evidence="1">Belongs to the tpcK family.</text>
</comment>
<dbReference type="InterPro" id="IPR011008">
    <property type="entry name" value="Dimeric_a/b-barrel"/>
</dbReference>
<evidence type="ECO:0000313" key="3">
    <source>
        <dbReference type="EMBL" id="KGO74266.1"/>
    </source>
</evidence>
<dbReference type="Proteomes" id="UP000030104">
    <property type="component" value="Unassembled WGS sequence"/>
</dbReference>
<reference evidence="3 4" key="1">
    <citation type="journal article" date="2015" name="Mol. Plant Microbe Interact.">
        <title>Genome, transcriptome, and functional analyses of Penicillium expansum provide new insights into secondary metabolism and pathogenicity.</title>
        <authorList>
            <person name="Ballester A.R."/>
            <person name="Marcet-Houben M."/>
            <person name="Levin E."/>
            <person name="Sela N."/>
            <person name="Selma-Lazaro C."/>
            <person name="Carmona L."/>
            <person name="Wisniewski M."/>
            <person name="Droby S."/>
            <person name="Gonzalez-Candelas L."/>
            <person name="Gabaldon T."/>
        </authorList>
    </citation>
    <scope>NUCLEOTIDE SEQUENCE [LARGE SCALE GENOMIC DNA]</scope>
    <source>
        <strain evidence="3 4">PHI-1</strain>
    </source>
</reference>
<dbReference type="HOGENOM" id="CLU_115019_2_2_1"/>
<gene>
    <name evidence="3" type="ORF">PITC_085130</name>
</gene>
<dbReference type="STRING" id="40296.A0A0A2L535"/>
<dbReference type="Pfam" id="PF07110">
    <property type="entry name" value="EthD"/>
    <property type="match status" value="1"/>
</dbReference>
<dbReference type="SUPFAM" id="SSF54909">
    <property type="entry name" value="Dimeric alpha+beta barrel"/>
    <property type="match status" value="1"/>
</dbReference>
<sequence>MPVKMLVFLYRSPHLTPEEFKKRYEAHVKLIKKLAGGDFPLSHHRNYISRSAIEIPPDGSTARNAFTPATILRGRQSDFDFDAYAELTFADQAAYQAFAAKIYAPDAAAQITADEDKFLDRMKMGIALVGEVRVTVK</sequence>
<proteinExistence type="inferred from homology"/>
<organism evidence="3 4">
    <name type="scientific">Penicillium italicum</name>
    <name type="common">Blue mold</name>
    <dbReference type="NCBI Taxonomy" id="40296"/>
    <lineage>
        <taxon>Eukaryota</taxon>
        <taxon>Fungi</taxon>
        <taxon>Dikarya</taxon>
        <taxon>Ascomycota</taxon>
        <taxon>Pezizomycotina</taxon>
        <taxon>Eurotiomycetes</taxon>
        <taxon>Eurotiomycetidae</taxon>
        <taxon>Eurotiales</taxon>
        <taxon>Aspergillaceae</taxon>
        <taxon>Penicillium</taxon>
    </lineage>
</organism>